<feature type="transmembrane region" description="Helical" evidence="9">
    <location>
        <begin position="685"/>
        <end position="701"/>
    </location>
</feature>
<feature type="transmembrane region" description="Helical" evidence="9">
    <location>
        <begin position="397"/>
        <end position="422"/>
    </location>
</feature>
<evidence type="ECO:0000256" key="4">
    <source>
        <dbReference type="ARBA" id="ARBA00022692"/>
    </source>
</evidence>
<dbReference type="GO" id="GO:0035673">
    <property type="term" value="F:oligopeptide transmembrane transporter activity"/>
    <property type="evidence" value="ECO:0007669"/>
    <property type="project" value="InterPro"/>
</dbReference>
<name>A0A2T9ZL84_9FUNG</name>
<protein>
    <recommendedName>
        <fullName evidence="12">OPT family small oligopeptide transporter</fullName>
    </recommendedName>
</protein>
<evidence type="ECO:0000256" key="2">
    <source>
        <dbReference type="ARBA" id="ARBA00008807"/>
    </source>
</evidence>
<organism evidence="10 11">
    <name type="scientific">Smittium megazygosporum</name>
    <dbReference type="NCBI Taxonomy" id="133381"/>
    <lineage>
        <taxon>Eukaryota</taxon>
        <taxon>Fungi</taxon>
        <taxon>Fungi incertae sedis</taxon>
        <taxon>Zoopagomycota</taxon>
        <taxon>Kickxellomycotina</taxon>
        <taxon>Harpellomycetes</taxon>
        <taxon>Harpellales</taxon>
        <taxon>Legeriomycetaceae</taxon>
        <taxon>Smittium</taxon>
    </lineage>
</organism>
<dbReference type="GO" id="GO:0016020">
    <property type="term" value="C:membrane"/>
    <property type="evidence" value="ECO:0007669"/>
    <property type="project" value="UniProtKB-SubCell"/>
</dbReference>
<gene>
    <name evidence="10" type="ORF">BB560_000128</name>
</gene>
<evidence type="ECO:0000256" key="5">
    <source>
        <dbReference type="ARBA" id="ARBA00022856"/>
    </source>
</evidence>
<keyword evidence="11" id="KW-1185">Reference proteome</keyword>
<evidence type="ECO:0000313" key="10">
    <source>
        <dbReference type="EMBL" id="PVV05349.1"/>
    </source>
</evidence>
<evidence type="ECO:0000256" key="3">
    <source>
        <dbReference type="ARBA" id="ARBA00022448"/>
    </source>
</evidence>
<feature type="transmembrane region" description="Helical" evidence="9">
    <location>
        <begin position="137"/>
        <end position="157"/>
    </location>
</feature>
<dbReference type="AlphaFoldDB" id="A0A2T9ZL84"/>
<keyword evidence="8 9" id="KW-0472">Membrane</keyword>
<dbReference type="InterPro" id="IPR004648">
    <property type="entry name" value="Oligpept_transpt"/>
</dbReference>
<dbReference type="InterPro" id="IPR004813">
    <property type="entry name" value="OPT"/>
</dbReference>
<feature type="transmembrane region" description="Helical" evidence="9">
    <location>
        <begin position="169"/>
        <end position="190"/>
    </location>
</feature>
<keyword evidence="4 9" id="KW-0812">Transmembrane</keyword>
<comment type="subcellular location">
    <subcellularLocation>
        <location evidence="1">Membrane</location>
        <topology evidence="1">Multi-pass membrane protein</topology>
    </subcellularLocation>
</comment>
<keyword evidence="6" id="KW-0653">Protein transport</keyword>
<comment type="caution">
    <text evidence="10">The sequence shown here is derived from an EMBL/GenBank/DDBJ whole genome shotgun (WGS) entry which is preliminary data.</text>
</comment>
<keyword evidence="7 9" id="KW-1133">Transmembrane helix</keyword>
<evidence type="ECO:0000313" key="11">
    <source>
        <dbReference type="Proteomes" id="UP000245609"/>
    </source>
</evidence>
<evidence type="ECO:0008006" key="12">
    <source>
        <dbReference type="Google" id="ProtNLM"/>
    </source>
</evidence>
<feature type="transmembrane region" description="Helical" evidence="9">
    <location>
        <begin position="250"/>
        <end position="283"/>
    </location>
</feature>
<accession>A0A2T9ZL84</accession>
<keyword evidence="5" id="KW-0571">Peptide transport</keyword>
<feature type="transmembrane region" description="Helical" evidence="9">
    <location>
        <begin position="516"/>
        <end position="541"/>
    </location>
</feature>
<evidence type="ECO:0000256" key="7">
    <source>
        <dbReference type="ARBA" id="ARBA00022989"/>
    </source>
</evidence>
<dbReference type="Pfam" id="PF03169">
    <property type="entry name" value="OPT"/>
    <property type="match status" value="1"/>
</dbReference>
<feature type="transmembrane region" description="Helical" evidence="9">
    <location>
        <begin position="600"/>
        <end position="618"/>
    </location>
</feature>
<comment type="similarity">
    <text evidence="2">Belongs to the oligopeptide OPT transporter family.</text>
</comment>
<feature type="transmembrane region" description="Helical" evidence="9">
    <location>
        <begin position="455"/>
        <end position="475"/>
    </location>
</feature>
<evidence type="ECO:0000256" key="6">
    <source>
        <dbReference type="ARBA" id="ARBA00022927"/>
    </source>
</evidence>
<feature type="transmembrane region" description="Helical" evidence="9">
    <location>
        <begin position="88"/>
        <end position="106"/>
    </location>
</feature>
<dbReference type="PANTHER" id="PTHR22601">
    <property type="entry name" value="ISP4 LIKE PROTEIN"/>
    <property type="match status" value="1"/>
</dbReference>
<evidence type="ECO:0000256" key="8">
    <source>
        <dbReference type="ARBA" id="ARBA00023136"/>
    </source>
</evidence>
<dbReference type="NCBIfam" id="TIGR00727">
    <property type="entry name" value="ISP4_OPT"/>
    <property type="match status" value="1"/>
</dbReference>
<feature type="transmembrane region" description="Helical" evidence="9">
    <location>
        <begin position="481"/>
        <end position="504"/>
    </location>
</feature>
<dbReference type="OrthoDB" id="9986677at2759"/>
<evidence type="ECO:0000256" key="1">
    <source>
        <dbReference type="ARBA" id="ARBA00004141"/>
    </source>
</evidence>
<feature type="transmembrane region" description="Helical" evidence="9">
    <location>
        <begin position="662"/>
        <end position="679"/>
    </location>
</feature>
<feature type="transmembrane region" description="Helical" evidence="9">
    <location>
        <begin position="63"/>
        <end position="82"/>
    </location>
</feature>
<proteinExistence type="inferred from homology"/>
<dbReference type="NCBIfam" id="TIGR00728">
    <property type="entry name" value="OPT_sfam"/>
    <property type="match status" value="1"/>
</dbReference>
<keyword evidence="3" id="KW-0813">Transport</keyword>
<dbReference type="EMBL" id="MBFS01000012">
    <property type="protein sequence ID" value="PVV05349.1"/>
    <property type="molecule type" value="Genomic_DNA"/>
</dbReference>
<feature type="transmembrane region" description="Helical" evidence="9">
    <location>
        <begin position="630"/>
        <end position="650"/>
    </location>
</feature>
<feature type="transmembrane region" description="Helical" evidence="9">
    <location>
        <begin position="708"/>
        <end position="731"/>
    </location>
</feature>
<feature type="transmembrane region" description="Helical" evidence="9">
    <location>
        <begin position="322"/>
        <end position="344"/>
    </location>
</feature>
<sequence>MYTERNRKNQKFNPKHESVTLKSFSVFTSENKEDEIGDQLHEAIRANVSPTDYPNTPTLTFRVWILGVFLSILLSFVNHFFFFRQNPINLGFSVDILLTFIFGKLMERLPQKRVRILGIRKFTFNLNPGKFSGKEHALLCVFVGAGSSVAYSIEVVAMQDLYYNAKSTFLFSFLLIFSTQLIGYSIAGIAKSVLVQPTIMVWPDNLIRCSMFRALHEKAEKTIISLNNIQSPRIYFSSGISSRKKSRFSFFAVVSLLAFLYHILPGFLFQLLSSISILCFIFPNNTLAQQLGSGTNGLGIGSFSLDWSVIASYLGSPLATPFWAAANIFAGFVLFVWILVPVAYHLNWFDAQKFPIYSSFLFDSSGNIYDILRVTNNNGTLFNEAGYNSYSPIRLSFLFALNYGLAFAIISSAVVHIALNYWPELSQIFSRRFHLSHNDIHGMIMQRYKQIPNSYFLALFAITAGSGIAACNQTQINLPWWGFLTSIVIPSVLLIPFGMVAAVSNVSLGVNVVSEFIAGMVFPGLPIANIVFKSFSNATIFQALELIVSLKLGHYMKIPPIQVFTVQIVGSLISSIVSLTTTKHLFSAIPNICKPSAHPWTCPGTNIFYSASVIWGLIGPQRMFGPNSMYNILLWGLLVGAMLPFVPWILSKIFKNNIAIRYINIPIILTACSVLPPAYTSEFTSWFILAFIFNFLIYKYRRRWWLKYNYIFSASLITGTALSAVFLFYVFQIRGISIDWWGNNKDFHCPLVSNTALH</sequence>
<evidence type="ECO:0000256" key="9">
    <source>
        <dbReference type="SAM" id="Phobius"/>
    </source>
</evidence>
<reference evidence="10 11" key="1">
    <citation type="journal article" date="2018" name="MBio">
        <title>Comparative Genomics Reveals the Core Gene Toolbox for the Fungus-Insect Symbiosis.</title>
        <authorList>
            <person name="Wang Y."/>
            <person name="Stata M."/>
            <person name="Wang W."/>
            <person name="Stajich J.E."/>
            <person name="White M.M."/>
            <person name="Moncalvo J.M."/>
        </authorList>
    </citation>
    <scope>NUCLEOTIDE SEQUENCE [LARGE SCALE GENOMIC DNA]</scope>
    <source>
        <strain evidence="10 11">SC-DP-2</strain>
    </source>
</reference>
<dbReference type="GO" id="GO:0015031">
    <property type="term" value="P:protein transport"/>
    <property type="evidence" value="ECO:0007669"/>
    <property type="project" value="UniProtKB-KW"/>
</dbReference>
<dbReference type="Proteomes" id="UP000245609">
    <property type="component" value="Unassembled WGS sequence"/>
</dbReference>